<dbReference type="PANTHER" id="PTHR12741">
    <property type="entry name" value="LYST-INTERACTING PROTEIN LIP5 DOPAMINE RESPONSIVE PROTEIN DRG-1"/>
    <property type="match status" value="1"/>
</dbReference>
<dbReference type="PANTHER" id="PTHR12741:SF7">
    <property type="entry name" value="CALLOSE SYNTHASE 12"/>
    <property type="match status" value="1"/>
</dbReference>
<feature type="transmembrane region" description="Helical" evidence="1">
    <location>
        <begin position="239"/>
        <end position="262"/>
    </location>
</feature>
<keyword evidence="1" id="KW-1133">Transmembrane helix</keyword>
<dbReference type="GO" id="GO:0005886">
    <property type="term" value="C:plasma membrane"/>
    <property type="evidence" value="ECO:0007669"/>
    <property type="project" value="TreeGrafter"/>
</dbReference>
<evidence type="ECO:0000313" key="3">
    <source>
        <dbReference type="Proteomes" id="UP000631114"/>
    </source>
</evidence>
<feature type="transmembrane region" description="Helical" evidence="1">
    <location>
        <begin position="168"/>
        <end position="189"/>
    </location>
</feature>
<keyword evidence="3" id="KW-1185">Reference proteome</keyword>
<dbReference type="Proteomes" id="UP000631114">
    <property type="component" value="Unassembled WGS sequence"/>
</dbReference>
<feature type="transmembrane region" description="Helical" evidence="1">
    <location>
        <begin position="269"/>
        <end position="285"/>
    </location>
</feature>
<dbReference type="EMBL" id="JADFTS010000006">
    <property type="protein sequence ID" value="KAF9602648.1"/>
    <property type="molecule type" value="Genomic_DNA"/>
</dbReference>
<keyword evidence="1" id="KW-0472">Membrane</keyword>
<accession>A0A835LNX4</accession>
<organism evidence="2 3">
    <name type="scientific">Coptis chinensis</name>
    <dbReference type="NCBI Taxonomy" id="261450"/>
    <lineage>
        <taxon>Eukaryota</taxon>
        <taxon>Viridiplantae</taxon>
        <taxon>Streptophyta</taxon>
        <taxon>Embryophyta</taxon>
        <taxon>Tracheophyta</taxon>
        <taxon>Spermatophyta</taxon>
        <taxon>Magnoliopsida</taxon>
        <taxon>Ranunculales</taxon>
        <taxon>Ranunculaceae</taxon>
        <taxon>Coptidoideae</taxon>
        <taxon>Coptis</taxon>
    </lineage>
</organism>
<dbReference type="AlphaFoldDB" id="A0A835LNX4"/>
<keyword evidence="1" id="KW-0812">Transmembrane</keyword>
<protein>
    <submittedName>
        <fullName evidence="2">Uncharacterized protein</fullName>
    </submittedName>
</protein>
<dbReference type="GO" id="GO:0046527">
    <property type="term" value="F:glucosyltransferase activity"/>
    <property type="evidence" value="ECO:0007669"/>
    <property type="project" value="TreeGrafter"/>
</dbReference>
<reference evidence="2 3" key="1">
    <citation type="submission" date="2020-10" db="EMBL/GenBank/DDBJ databases">
        <title>The Coptis chinensis genome and diversification of protoberbering-type alkaloids.</title>
        <authorList>
            <person name="Wang B."/>
            <person name="Shu S."/>
            <person name="Song C."/>
            <person name="Liu Y."/>
        </authorList>
    </citation>
    <scope>NUCLEOTIDE SEQUENCE [LARGE SCALE GENOMIC DNA]</scope>
    <source>
        <strain evidence="2">HL-2020</strain>
        <tissue evidence="2">Leaf</tissue>
    </source>
</reference>
<evidence type="ECO:0000313" key="2">
    <source>
        <dbReference type="EMBL" id="KAF9602648.1"/>
    </source>
</evidence>
<dbReference type="OrthoDB" id="1699725at2759"/>
<comment type="caution">
    <text evidence="2">The sequence shown here is derived from an EMBL/GenBank/DDBJ whole genome shotgun (WGS) entry which is preliminary data.</text>
</comment>
<feature type="transmembrane region" description="Helical" evidence="1">
    <location>
        <begin position="34"/>
        <end position="58"/>
    </location>
</feature>
<name>A0A835LNX4_9MAGN</name>
<feature type="transmembrane region" description="Helical" evidence="1">
    <location>
        <begin position="201"/>
        <end position="219"/>
    </location>
</feature>
<feature type="transmembrane region" description="Helical" evidence="1">
    <location>
        <begin position="134"/>
        <end position="156"/>
    </location>
</feature>
<evidence type="ECO:0000256" key="1">
    <source>
        <dbReference type="SAM" id="Phobius"/>
    </source>
</evidence>
<proteinExistence type="predicted"/>
<gene>
    <name evidence="2" type="ORF">IFM89_030536</name>
</gene>
<sequence>MKKMEPDFIVFLVISHLPFRQVRSGLVDARFYRALISMAGALVLMEIAVIVLTPLPVVSGNITTSTKAVKDLSYAAVVRPRYGRNIDTSLLPTPCEQGDFPSIQLIDEDLEKGRDFANKYGLVSSETRWLGLRMVLKSVAAAVWTAAFVVIYVLVWRWSSKAEVMQKVFLIVVHVYLLPETRIFVGCGLSEGIVDSMEYSVFWILILAAKCSFSFYFQIMPMVEPTKAVWKLKRIDYDWLELFGITNILAVGLLWLPVLLICLMDIQRWYSIFSSLVGSLVGYLTI</sequence>